<keyword evidence="6" id="KW-0539">Nucleus</keyword>
<accession>A0A8J2WIY4</accession>
<dbReference type="InterPro" id="IPR015943">
    <property type="entry name" value="WD40/YVTN_repeat-like_dom_sf"/>
</dbReference>
<evidence type="ECO:0000256" key="6">
    <source>
        <dbReference type="ARBA" id="ARBA00023242"/>
    </source>
</evidence>
<dbReference type="GO" id="GO:0010629">
    <property type="term" value="P:negative regulation of gene expression"/>
    <property type="evidence" value="ECO:0007669"/>
    <property type="project" value="UniProtKB-ARBA"/>
</dbReference>
<keyword evidence="9" id="KW-1133">Transmembrane helix</keyword>
<feature type="region of interest" description="Disordered" evidence="8">
    <location>
        <begin position="33"/>
        <end position="67"/>
    </location>
</feature>
<feature type="compositionally biased region" description="Basic and acidic residues" evidence="8">
    <location>
        <begin position="36"/>
        <end position="50"/>
    </location>
</feature>
<feature type="transmembrane region" description="Helical" evidence="9">
    <location>
        <begin position="7"/>
        <end position="25"/>
    </location>
</feature>
<evidence type="ECO:0000259" key="10">
    <source>
        <dbReference type="SMART" id="SM00479"/>
    </source>
</evidence>
<feature type="domain" description="Exonuclease" evidence="10">
    <location>
        <begin position="359"/>
        <end position="518"/>
    </location>
</feature>
<evidence type="ECO:0000256" key="5">
    <source>
        <dbReference type="ARBA" id="ARBA00022839"/>
    </source>
</evidence>
<dbReference type="SMART" id="SM00320">
    <property type="entry name" value="WD40"/>
    <property type="match status" value="6"/>
</dbReference>
<dbReference type="GO" id="GO:0004527">
    <property type="term" value="F:exonuclease activity"/>
    <property type="evidence" value="ECO:0007669"/>
    <property type="project" value="UniProtKB-KW"/>
</dbReference>
<dbReference type="CDD" id="cd06145">
    <property type="entry name" value="REX1_like"/>
    <property type="match status" value="1"/>
</dbReference>
<keyword evidence="9" id="KW-0472">Membrane</keyword>
<comment type="caution">
    <text evidence="11">The sequence shown here is derived from an EMBL/GenBank/DDBJ whole genome shotgun (WGS) entry which is preliminary data.</text>
</comment>
<proteinExistence type="inferred from homology"/>
<feature type="repeat" description="WD" evidence="7">
    <location>
        <begin position="689"/>
        <end position="721"/>
    </location>
</feature>
<dbReference type="GO" id="GO:0003676">
    <property type="term" value="F:nucleic acid binding"/>
    <property type="evidence" value="ECO:0007669"/>
    <property type="project" value="InterPro"/>
</dbReference>
<dbReference type="SMART" id="SM00479">
    <property type="entry name" value="EXOIII"/>
    <property type="match status" value="1"/>
</dbReference>
<dbReference type="PANTHER" id="PTHR44321:SF1">
    <property type="entry name" value="TRANSDUCIN BETA-LIKE PROTEIN 2"/>
    <property type="match status" value="1"/>
</dbReference>
<dbReference type="Pfam" id="PF00400">
    <property type="entry name" value="WD40"/>
    <property type="match status" value="3"/>
</dbReference>
<dbReference type="PROSITE" id="PS50082">
    <property type="entry name" value="WD_REPEATS_2"/>
    <property type="match status" value="1"/>
</dbReference>
<keyword evidence="3" id="KW-0540">Nuclease</keyword>
<feature type="compositionally biased region" description="Basic residues" evidence="8">
    <location>
        <begin position="138"/>
        <end position="155"/>
    </location>
</feature>
<dbReference type="InterPro" id="IPR001680">
    <property type="entry name" value="WD40_rpt"/>
</dbReference>
<dbReference type="InterPro" id="IPR036322">
    <property type="entry name" value="WD40_repeat_dom_sf"/>
</dbReference>
<dbReference type="PROSITE" id="PS50294">
    <property type="entry name" value="WD_REPEATS_REGION"/>
    <property type="match status" value="1"/>
</dbReference>
<keyword evidence="5" id="KW-0269">Exonuclease</keyword>
<keyword evidence="7" id="KW-0853">WD repeat</keyword>
<reference evidence="11" key="1">
    <citation type="submission" date="2021-11" db="EMBL/GenBank/DDBJ databases">
        <authorList>
            <person name="Schell T."/>
        </authorList>
    </citation>
    <scope>NUCLEOTIDE SEQUENCE</scope>
    <source>
        <strain evidence="11">M5</strain>
    </source>
</reference>
<keyword evidence="9" id="KW-0812">Transmembrane</keyword>
<dbReference type="InterPro" id="IPR013520">
    <property type="entry name" value="Ribonucl_H"/>
</dbReference>
<evidence type="ECO:0000256" key="1">
    <source>
        <dbReference type="ARBA" id="ARBA00004123"/>
    </source>
</evidence>
<keyword evidence="12" id="KW-1185">Reference proteome</keyword>
<name>A0A8J2WIY4_9CRUS</name>
<evidence type="ECO:0000256" key="9">
    <source>
        <dbReference type="SAM" id="Phobius"/>
    </source>
</evidence>
<dbReference type="SUPFAM" id="SSF53098">
    <property type="entry name" value="Ribonuclease H-like"/>
    <property type="match status" value="1"/>
</dbReference>
<feature type="region of interest" description="Disordered" evidence="8">
    <location>
        <begin position="138"/>
        <end position="163"/>
    </location>
</feature>
<keyword evidence="4" id="KW-0378">Hydrolase</keyword>
<dbReference type="AlphaFoldDB" id="A0A8J2WIY4"/>
<evidence type="ECO:0000256" key="3">
    <source>
        <dbReference type="ARBA" id="ARBA00022722"/>
    </source>
</evidence>
<dbReference type="InterPro" id="IPR034922">
    <property type="entry name" value="REX1-like_exo"/>
</dbReference>
<gene>
    <name evidence="11" type="ORF">DGAL_LOCUS3050</name>
</gene>
<dbReference type="EMBL" id="CAKKLH010000045">
    <property type="protein sequence ID" value="CAH0100762.1"/>
    <property type="molecule type" value="Genomic_DNA"/>
</dbReference>
<evidence type="ECO:0000313" key="11">
    <source>
        <dbReference type="EMBL" id="CAH0100762.1"/>
    </source>
</evidence>
<dbReference type="GO" id="GO:0030968">
    <property type="term" value="P:endoplasmic reticulum unfolded protein response"/>
    <property type="evidence" value="ECO:0007669"/>
    <property type="project" value="TreeGrafter"/>
</dbReference>
<organism evidence="11 12">
    <name type="scientific">Daphnia galeata</name>
    <dbReference type="NCBI Taxonomy" id="27404"/>
    <lineage>
        <taxon>Eukaryota</taxon>
        <taxon>Metazoa</taxon>
        <taxon>Ecdysozoa</taxon>
        <taxon>Arthropoda</taxon>
        <taxon>Crustacea</taxon>
        <taxon>Branchiopoda</taxon>
        <taxon>Diplostraca</taxon>
        <taxon>Cladocera</taxon>
        <taxon>Anomopoda</taxon>
        <taxon>Daphniidae</taxon>
        <taxon>Daphnia</taxon>
    </lineage>
</organism>
<dbReference type="PANTHER" id="PTHR44321">
    <property type="entry name" value="TRANSDUCIN BETA-LIKE PROTEIN 2"/>
    <property type="match status" value="1"/>
</dbReference>
<evidence type="ECO:0000256" key="8">
    <source>
        <dbReference type="SAM" id="MobiDB-lite"/>
    </source>
</evidence>
<protein>
    <recommendedName>
        <fullName evidence="10">Exonuclease domain-containing protein</fullName>
    </recommendedName>
</protein>
<evidence type="ECO:0000256" key="7">
    <source>
        <dbReference type="PROSITE-ProRule" id="PRU00221"/>
    </source>
</evidence>
<feature type="transmembrane region" description="Helical" evidence="9">
    <location>
        <begin position="893"/>
        <end position="918"/>
    </location>
</feature>
<sequence>MALDLGIVILTFVIGTLIAVLVWSLTKKSTQSSTKGKSEKAAGSKKDGKKSSGAQSKPAKKKAAVIVSKDSKSTFTHSWLLTSLKGHTGAITDMDFSANGKHLATCAEELDEVFVSQPMVETPTPSETDSGCVLSRRQKRNRMKKTQAGNKKKEHPTKTVENKQRMRRATPLKYYTRLQMKNSEIYSFLYQYVLLDDQLLNLGYPVESSFYPNRAIIYKTPEANVTYYRSDVRRAFRHQPEIIEMAEHLYTSEHSDLYEEKPSLSPSLEKRCVRCKKGFFVTLDGEYLTEERCTYHWGQWKRPCSPDESHGYTCCPGFEGSIGCTSGDLHVWNGVSPGMNGPFTDYVRTTPGTGPKSHSIYALDCEMCYTGRGLEVCKVSVISIDGCLVYEALVKPHHRVIDYNTRFSGLCEQDLKKATKTISDVQRDLLGFIHAQSILIGHGLENDLRALRILHSVIIDTAVLFPHYFGFPFRRSLKSLVATYLQRHIQVGHNGHDSFEDARACAELVLWKAAYRSLMLWKLNFGKLDSTVLELNMKDIRTVRAHVQYDSATLIRWSPDSKALLTVRALGNNIEIYKVLKKPEAGALPSVQTSHAFEKTREADLLAIDVASTGRFIMTCTPKNELDILDLKGNLLASVITNQMETYSAKISPDGRFVATSGFTPEVKVWEVVFSRSGEFEKVNRAFELSGHTSGIYSFDYSPDSGRMVSISKDGTWRLYNTNIDYRQGQLATLVVSGKWKSEGNEPARVALAPDGRVVAIGSNCSLYIYSTVTAELLAHIPDVHAAPITRLRFDSTSRFILTTGDKYVRVFHNVPGFKIAMADLEVKLRKATGQALKERCQIQLKEAKALVELFNARASRWIRIPPIRLEEDMNSPTSSRSNNLSDANRTDLALPLAAVISLAITSYVVVVLVGIVLQKWLARICCSTSESTANCFCDICFNCFNSTDTCCGNSGINCCSPPMNNCCIAVLSYL</sequence>
<evidence type="ECO:0000313" key="12">
    <source>
        <dbReference type="Proteomes" id="UP000789390"/>
    </source>
</evidence>
<dbReference type="Pfam" id="PF00929">
    <property type="entry name" value="RNase_T"/>
    <property type="match status" value="1"/>
</dbReference>
<dbReference type="InterPro" id="IPR042410">
    <property type="entry name" value="WBSCR13"/>
</dbReference>
<evidence type="ECO:0000256" key="4">
    <source>
        <dbReference type="ARBA" id="ARBA00022801"/>
    </source>
</evidence>
<dbReference type="InterPro" id="IPR036397">
    <property type="entry name" value="RNaseH_sf"/>
</dbReference>
<dbReference type="GO" id="GO:0005783">
    <property type="term" value="C:endoplasmic reticulum"/>
    <property type="evidence" value="ECO:0007669"/>
    <property type="project" value="TreeGrafter"/>
</dbReference>
<dbReference type="Gene3D" id="2.130.10.10">
    <property type="entry name" value="YVTN repeat-like/Quinoprotein amine dehydrogenase"/>
    <property type="match status" value="2"/>
</dbReference>
<dbReference type="Proteomes" id="UP000789390">
    <property type="component" value="Unassembled WGS sequence"/>
</dbReference>
<comment type="subcellular location">
    <subcellularLocation>
        <location evidence="1">Nucleus</location>
    </subcellularLocation>
</comment>
<evidence type="ECO:0000256" key="2">
    <source>
        <dbReference type="ARBA" id="ARBA00006357"/>
    </source>
</evidence>
<dbReference type="Gene3D" id="3.30.420.10">
    <property type="entry name" value="Ribonuclease H-like superfamily/Ribonuclease H"/>
    <property type="match status" value="1"/>
</dbReference>
<dbReference type="FunFam" id="3.30.420.10:FF:000031">
    <property type="entry name" value="RNA exonuclease 1"/>
    <property type="match status" value="1"/>
</dbReference>
<comment type="similarity">
    <text evidence="2">Belongs to the REXO1/REXO3 family.</text>
</comment>
<dbReference type="GO" id="GO:0005634">
    <property type="term" value="C:nucleus"/>
    <property type="evidence" value="ECO:0007669"/>
    <property type="project" value="UniProtKB-SubCell"/>
</dbReference>
<dbReference type="SUPFAM" id="SSF50978">
    <property type="entry name" value="WD40 repeat-like"/>
    <property type="match status" value="1"/>
</dbReference>
<dbReference type="OrthoDB" id="200924at2759"/>
<dbReference type="InterPro" id="IPR012337">
    <property type="entry name" value="RNaseH-like_sf"/>
</dbReference>